<dbReference type="Proteomes" id="UP000814033">
    <property type="component" value="Unassembled WGS sequence"/>
</dbReference>
<name>A0ACB8S749_9AGAM</name>
<gene>
    <name evidence="1" type="ORF">FA95DRAFT_1602180</name>
</gene>
<keyword evidence="2" id="KW-1185">Reference proteome</keyword>
<reference evidence="1" key="2">
    <citation type="journal article" date="2022" name="New Phytol.">
        <title>Evolutionary transition to the ectomycorrhizal habit in the genomes of a hyperdiverse lineage of mushroom-forming fungi.</title>
        <authorList>
            <person name="Looney B."/>
            <person name="Miyauchi S."/>
            <person name="Morin E."/>
            <person name="Drula E."/>
            <person name="Courty P.E."/>
            <person name="Kohler A."/>
            <person name="Kuo A."/>
            <person name="LaButti K."/>
            <person name="Pangilinan J."/>
            <person name="Lipzen A."/>
            <person name="Riley R."/>
            <person name="Andreopoulos W."/>
            <person name="He G."/>
            <person name="Johnson J."/>
            <person name="Nolan M."/>
            <person name="Tritt A."/>
            <person name="Barry K.W."/>
            <person name="Grigoriev I.V."/>
            <person name="Nagy L.G."/>
            <person name="Hibbett D."/>
            <person name="Henrissat B."/>
            <person name="Matheny P.B."/>
            <person name="Labbe J."/>
            <person name="Martin F.M."/>
        </authorList>
    </citation>
    <scope>NUCLEOTIDE SEQUENCE</scope>
    <source>
        <strain evidence="1">FP105234-sp</strain>
    </source>
</reference>
<evidence type="ECO:0000313" key="1">
    <source>
        <dbReference type="EMBL" id="KAI0051936.1"/>
    </source>
</evidence>
<evidence type="ECO:0000313" key="2">
    <source>
        <dbReference type="Proteomes" id="UP000814033"/>
    </source>
</evidence>
<comment type="caution">
    <text evidence="1">The sequence shown here is derived from an EMBL/GenBank/DDBJ whole genome shotgun (WGS) entry which is preliminary data.</text>
</comment>
<reference evidence="1" key="1">
    <citation type="submission" date="2021-02" db="EMBL/GenBank/DDBJ databases">
        <authorList>
            <consortium name="DOE Joint Genome Institute"/>
            <person name="Ahrendt S."/>
            <person name="Looney B.P."/>
            <person name="Miyauchi S."/>
            <person name="Morin E."/>
            <person name="Drula E."/>
            <person name="Courty P.E."/>
            <person name="Chicoki N."/>
            <person name="Fauchery L."/>
            <person name="Kohler A."/>
            <person name="Kuo A."/>
            <person name="Labutti K."/>
            <person name="Pangilinan J."/>
            <person name="Lipzen A."/>
            <person name="Riley R."/>
            <person name="Andreopoulos W."/>
            <person name="He G."/>
            <person name="Johnson J."/>
            <person name="Barry K.W."/>
            <person name="Grigoriev I.V."/>
            <person name="Nagy L."/>
            <person name="Hibbett D."/>
            <person name="Henrissat B."/>
            <person name="Matheny P.B."/>
            <person name="Labbe J."/>
            <person name="Martin F."/>
        </authorList>
    </citation>
    <scope>NUCLEOTIDE SEQUENCE</scope>
    <source>
        <strain evidence="1">FP105234-sp</strain>
    </source>
</reference>
<organism evidence="1 2">
    <name type="scientific">Auriscalpium vulgare</name>
    <dbReference type="NCBI Taxonomy" id="40419"/>
    <lineage>
        <taxon>Eukaryota</taxon>
        <taxon>Fungi</taxon>
        <taxon>Dikarya</taxon>
        <taxon>Basidiomycota</taxon>
        <taxon>Agaricomycotina</taxon>
        <taxon>Agaricomycetes</taxon>
        <taxon>Russulales</taxon>
        <taxon>Auriscalpiaceae</taxon>
        <taxon>Auriscalpium</taxon>
    </lineage>
</organism>
<sequence length="353" mass="40502">MATELPLDVQILIIEWLFRSSQHALIDYATLRACAIVCRAWTPVAQRLLFRRLRCLGLQDPQSRIRLLVDTLRTRLHLAAHVRYIEVAWPSYPRDFGDVCLHLLELCRQVEAISFWLSNHNNKPLSADLDAHLRAIQLRPMVLEMIGLDDTVCRTIVNIFPGARVLVFNVRQRYDGPYECLLPSTVEALEIPADSLRQCLSLSEPLPALRHLSLLLPDWSDKALCEHLNYPGLLQQLQSLQIKGNFPPEEILKPLVQLRTLIVEELPRKPVTLPPSLRHIGYHAWWNAAPGALAELAVDPLRALPELQLVTVTRAVKPHVRLALEEMCRENGVHLGTYEMPFFFRKQKHIDWI</sequence>
<dbReference type="EMBL" id="MU275848">
    <property type="protein sequence ID" value="KAI0051936.1"/>
    <property type="molecule type" value="Genomic_DNA"/>
</dbReference>
<protein>
    <submittedName>
        <fullName evidence="1">Uncharacterized protein</fullName>
    </submittedName>
</protein>
<proteinExistence type="predicted"/>
<accession>A0ACB8S749</accession>